<reference evidence="2 3" key="1">
    <citation type="submission" date="2016-10" db="EMBL/GenBank/DDBJ databases">
        <authorList>
            <person name="de Groot N.N."/>
        </authorList>
    </citation>
    <scope>NUCLEOTIDE SEQUENCE [LARGE SCALE GENOMIC DNA]</scope>
    <source>
        <strain evidence="2 3">ATCC 35958</strain>
    </source>
</reference>
<dbReference type="EMBL" id="FOGD01000013">
    <property type="protein sequence ID" value="SER73884.1"/>
    <property type="molecule type" value="Genomic_DNA"/>
</dbReference>
<dbReference type="RefSeq" id="WP_091458885.1">
    <property type="nucleotide sequence ID" value="NZ_FOGD01000013.1"/>
</dbReference>
<gene>
    <name evidence="2" type="ORF">SAMN02982919_02926</name>
</gene>
<keyword evidence="3" id="KW-1185">Reference proteome</keyword>
<proteinExistence type="predicted"/>
<evidence type="ECO:0000313" key="3">
    <source>
        <dbReference type="Proteomes" id="UP000199766"/>
    </source>
</evidence>
<feature type="coiled-coil region" evidence="1">
    <location>
        <begin position="197"/>
        <end position="224"/>
    </location>
</feature>
<evidence type="ECO:0000256" key="1">
    <source>
        <dbReference type="SAM" id="Coils"/>
    </source>
</evidence>
<dbReference type="AlphaFoldDB" id="A0A1H9RMD9"/>
<sequence length="225" mass="25095">MDTNQLLSDLARAADAVKPAQEYCFLWVDWWATCMTKAEWSGWMQAFGSVAAIVGAVLLTEHQIRHDKEAAKLAARDAERRKIVRTTHHLIAITKDLKGRVYHVKNVLTDGKYEGKYPVSNLEKIAKSIEERYETMLEPDAYEFLSGPTVNLIVGLSGSIFGLTRLADGVAQSTKEKSGSDLTPVPVNPNQSSTQIFDNLMSKLQELIDQLMALRKSIDVDQEKA</sequence>
<dbReference type="OrthoDB" id="8914111at2"/>
<accession>A0A1H9RMD9</accession>
<name>A0A1H9RMD9_9BURK</name>
<organism evidence="2 3">
    <name type="scientific">Giesbergeria anulus</name>
    <dbReference type="NCBI Taxonomy" id="180197"/>
    <lineage>
        <taxon>Bacteria</taxon>
        <taxon>Pseudomonadati</taxon>
        <taxon>Pseudomonadota</taxon>
        <taxon>Betaproteobacteria</taxon>
        <taxon>Burkholderiales</taxon>
        <taxon>Comamonadaceae</taxon>
        <taxon>Giesbergeria</taxon>
    </lineage>
</organism>
<evidence type="ECO:0000313" key="2">
    <source>
        <dbReference type="EMBL" id="SER73884.1"/>
    </source>
</evidence>
<protein>
    <submittedName>
        <fullName evidence="2">Uncharacterized protein</fullName>
    </submittedName>
</protein>
<keyword evidence="1" id="KW-0175">Coiled coil</keyword>
<dbReference type="Proteomes" id="UP000199766">
    <property type="component" value="Unassembled WGS sequence"/>
</dbReference>